<proteinExistence type="predicted"/>
<evidence type="ECO:0000313" key="2">
    <source>
        <dbReference type="EMBL" id="OFE11822.1"/>
    </source>
</evidence>
<evidence type="ECO:0000313" key="3">
    <source>
        <dbReference type="Proteomes" id="UP000175669"/>
    </source>
</evidence>
<feature type="compositionally biased region" description="Low complexity" evidence="1">
    <location>
        <begin position="297"/>
        <end position="314"/>
    </location>
</feature>
<accession>A0A1E8CHF3</accession>
<organism evidence="2 3">
    <name type="scientific">Pseudohongiella acticola</name>
    <dbReference type="NCBI Taxonomy" id="1524254"/>
    <lineage>
        <taxon>Bacteria</taxon>
        <taxon>Pseudomonadati</taxon>
        <taxon>Pseudomonadota</taxon>
        <taxon>Gammaproteobacteria</taxon>
        <taxon>Pseudomonadales</taxon>
        <taxon>Pseudohongiellaceae</taxon>
        <taxon>Pseudohongiella</taxon>
    </lineage>
</organism>
<evidence type="ECO:0000256" key="1">
    <source>
        <dbReference type="SAM" id="MobiDB-lite"/>
    </source>
</evidence>
<reference evidence="3" key="1">
    <citation type="submission" date="2016-07" db="EMBL/GenBank/DDBJ databases">
        <authorList>
            <person name="Florea S."/>
            <person name="Webb J.S."/>
            <person name="Jaromczyk J."/>
            <person name="Schardl C.L."/>
        </authorList>
    </citation>
    <scope>NUCLEOTIDE SEQUENCE [LARGE SCALE GENOMIC DNA]</scope>
    <source>
        <strain evidence="3">KCTC 42131</strain>
    </source>
</reference>
<comment type="caution">
    <text evidence="2">The sequence shown here is derived from an EMBL/GenBank/DDBJ whole genome shotgun (WGS) entry which is preliminary data.</text>
</comment>
<dbReference type="EMBL" id="MASR01000001">
    <property type="protein sequence ID" value="OFE11822.1"/>
    <property type="molecule type" value="Genomic_DNA"/>
</dbReference>
<protein>
    <submittedName>
        <fullName evidence="2">Uncharacterized protein</fullName>
    </submittedName>
</protein>
<dbReference type="Proteomes" id="UP000175669">
    <property type="component" value="Unassembled WGS sequence"/>
</dbReference>
<dbReference type="Pfam" id="PF20112">
    <property type="entry name" value="DUF6502"/>
    <property type="match status" value="1"/>
</dbReference>
<feature type="region of interest" description="Disordered" evidence="1">
    <location>
        <begin position="295"/>
        <end position="314"/>
    </location>
</feature>
<dbReference type="STRING" id="1524254.PHACT_00555"/>
<gene>
    <name evidence="2" type="ORF">PHACT_00555</name>
</gene>
<dbReference type="AlphaFoldDB" id="A0A1E8CHF3"/>
<name>A0A1E8CHF3_9GAMM</name>
<dbReference type="InterPro" id="IPR045445">
    <property type="entry name" value="DUF6502"/>
</dbReference>
<sequence>MSDNNVSQTPGQPPATLVTALRKLLRPLVRLLLSFQVSYPFLSTLLKSIYVDVADQEFSVDGKRQSDSRITLLTGVHRKDVKRLRDEHIDAATLPNNISVGAQLIANWLGSTQFKNEAGEPLPLPLRSAQSSNANDQLASFDDLVEMVCRQDIRPRVILDEWIHLGVAHQDDQGRVVLNTGAFTPDQGFDEKVFFFGKNLHDHISAGTHNLLGNKPAFFDRSVYYDRLSENSILKLNDMAEELGMQALRALNNEALALQRADESAAAAVTNSTKTSINPNRFRMNFGIFHYNSGHETQANTQDGAQTQQDQDNA</sequence>
<keyword evidence="3" id="KW-1185">Reference proteome</keyword>
<dbReference type="RefSeq" id="WP_070115447.1">
    <property type="nucleotide sequence ID" value="NZ_MASR01000001.1"/>
</dbReference>